<keyword evidence="3 5" id="KW-1133">Transmembrane helix</keyword>
<reference evidence="6 7" key="1">
    <citation type="journal article" date="2019" name="Gigascience">
        <title>Whole-genome sequence of the oriental lung fluke Paragonimus westermani.</title>
        <authorList>
            <person name="Oey H."/>
            <person name="Zakrzewski M."/>
            <person name="Narain K."/>
            <person name="Devi K.R."/>
            <person name="Agatsuma T."/>
            <person name="Nawaratna S."/>
            <person name="Gobert G.N."/>
            <person name="Jones M.K."/>
            <person name="Ragan M.A."/>
            <person name="McManus D.P."/>
            <person name="Krause L."/>
        </authorList>
    </citation>
    <scope>NUCLEOTIDE SEQUENCE [LARGE SCALE GENOMIC DNA]</scope>
    <source>
        <strain evidence="6 7">IND2009</strain>
    </source>
</reference>
<evidence type="ECO:0000256" key="1">
    <source>
        <dbReference type="ARBA" id="ARBA00004370"/>
    </source>
</evidence>
<dbReference type="AlphaFoldDB" id="A0A5J4NUG1"/>
<keyword evidence="4 5" id="KW-0472">Membrane</keyword>
<sequence>MLENNQLDETTRTTDYYRRNVNDDFCVVDKIEDLQKILTVFIKRVSNYLILSLAIADLMVATLVMPISALHEVSDKWWLDSGFLSIARVRDMLSSIHKHQDVYAFLFTFGQKSK</sequence>
<name>A0A5J4NUG1_9TREM</name>
<evidence type="ECO:0000313" key="7">
    <source>
        <dbReference type="Proteomes" id="UP000324629"/>
    </source>
</evidence>
<dbReference type="GO" id="GO:0016020">
    <property type="term" value="C:membrane"/>
    <property type="evidence" value="ECO:0007669"/>
    <property type="project" value="UniProtKB-SubCell"/>
</dbReference>
<organism evidence="6 7">
    <name type="scientific">Paragonimus westermani</name>
    <dbReference type="NCBI Taxonomy" id="34504"/>
    <lineage>
        <taxon>Eukaryota</taxon>
        <taxon>Metazoa</taxon>
        <taxon>Spiralia</taxon>
        <taxon>Lophotrochozoa</taxon>
        <taxon>Platyhelminthes</taxon>
        <taxon>Trematoda</taxon>
        <taxon>Digenea</taxon>
        <taxon>Plagiorchiida</taxon>
        <taxon>Troglotremata</taxon>
        <taxon>Troglotrematidae</taxon>
        <taxon>Paragonimus</taxon>
    </lineage>
</organism>
<evidence type="ECO:0000313" key="6">
    <source>
        <dbReference type="EMBL" id="KAA3678738.1"/>
    </source>
</evidence>
<evidence type="ECO:0000256" key="4">
    <source>
        <dbReference type="ARBA" id="ARBA00023136"/>
    </source>
</evidence>
<keyword evidence="7" id="KW-1185">Reference proteome</keyword>
<keyword evidence="2 5" id="KW-0812">Transmembrane</keyword>
<dbReference type="EMBL" id="QNGE01000979">
    <property type="protein sequence ID" value="KAA3678738.1"/>
    <property type="molecule type" value="Genomic_DNA"/>
</dbReference>
<comment type="subcellular location">
    <subcellularLocation>
        <location evidence="1">Membrane</location>
    </subcellularLocation>
</comment>
<protein>
    <recommendedName>
        <fullName evidence="8">G-protein coupled receptors family 1 profile domain-containing protein</fullName>
    </recommendedName>
</protein>
<dbReference type="Gene3D" id="1.20.1070.10">
    <property type="entry name" value="Rhodopsin 7-helix transmembrane proteins"/>
    <property type="match status" value="1"/>
</dbReference>
<evidence type="ECO:0000256" key="5">
    <source>
        <dbReference type="SAM" id="Phobius"/>
    </source>
</evidence>
<comment type="caution">
    <text evidence="6">The sequence shown here is derived from an EMBL/GenBank/DDBJ whole genome shotgun (WGS) entry which is preliminary data.</text>
</comment>
<dbReference type="Proteomes" id="UP000324629">
    <property type="component" value="Unassembled WGS sequence"/>
</dbReference>
<dbReference type="InterPro" id="IPR000276">
    <property type="entry name" value="GPCR_Rhodpsn"/>
</dbReference>
<accession>A0A5J4NUG1</accession>
<evidence type="ECO:0000256" key="3">
    <source>
        <dbReference type="ARBA" id="ARBA00022989"/>
    </source>
</evidence>
<evidence type="ECO:0000256" key="2">
    <source>
        <dbReference type="ARBA" id="ARBA00022692"/>
    </source>
</evidence>
<proteinExistence type="predicted"/>
<feature type="transmembrane region" description="Helical" evidence="5">
    <location>
        <begin position="48"/>
        <end position="69"/>
    </location>
</feature>
<dbReference type="Pfam" id="PF00001">
    <property type="entry name" value="7tm_1"/>
    <property type="match status" value="1"/>
</dbReference>
<gene>
    <name evidence="6" type="ORF">DEA37_0003242</name>
</gene>
<dbReference type="SUPFAM" id="SSF81321">
    <property type="entry name" value="Family A G protein-coupled receptor-like"/>
    <property type="match status" value="1"/>
</dbReference>
<evidence type="ECO:0008006" key="8">
    <source>
        <dbReference type="Google" id="ProtNLM"/>
    </source>
</evidence>
<dbReference type="GO" id="GO:0004930">
    <property type="term" value="F:G protein-coupled receptor activity"/>
    <property type="evidence" value="ECO:0007669"/>
    <property type="project" value="InterPro"/>
</dbReference>